<evidence type="ECO:0000259" key="1">
    <source>
        <dbReference type="Pfam" id="PF17885"/>
    </source>
</evidence>
<keyword evidence="3" id="KW-1185">Reference proteome</keyword>
<dbReference type="InterPro" id="IPR036188">
    <property type="entry name" value="FAD/NAD-bd_sf"/>
</dbReference>
<protein>
    <submittedName>
        <fullName evidence="2">Monooxygenase</fullName>
    </submittedName>
</protein>
<dbReference type="Pfam" id="PF17885">
    <property type="entry name" value="Smoa_sbd"/>
    <property type="match status" value="1"/>
</dbReference>
<dbReference type="SUPFAM" id="SSF51905">
    <property type="entry name" value="FAD/NAD(P)-binding domain"/>
    <property type="match status" value="1"/>
</dbReference>
<feature type="domain" description="Styrene monooxygenase StyA putative substrate binding" evidence="1">
    <location>
        <begin position="143"/>
        <end position="252"/>
    </location>
</feature>
<keyword evidence="2" id="KW-0560">Oxidoreductase</keyword>
<name>A0A318MB47_9PSEU</name>
<organism evidence="2 3">
    <name type="scientific">Prauserella flavalba</name>
    <dbReference type="NCBI Taxonomy" id="1477506"/>
    <lineage>
        <taxon>Bacteria</taxon>
        <taxon>Bacillati</taxon>
        <taxon>Actinomycetota</taxon>
        <taxon>Actinomycetes</taxon>
        <taxon>Pseudonocardiales</taxon>
        <taxon>Pseudonocardiaceae</taxon>
        <taxon>Prauserella</taxon>
    </lineage>
</organism>
<gene>
    <name evidence="2" type="ORF">BA062_11480</name>
</gene>
<comment type="caution">
    <text evidence="2">The sequence shown here is derived from an EMBL/GenBank/DDBJ whole genome shotgun (WGS) entry which is preliminary data.</text>
</comment>
<accession>A0A318MB47</accession>
<dbReference type="Gene3D" id="3.30.9.40">
    <property type="match status" value="2"/>
</dbReference>
<dbReference type="Gene3D" id="6.10.250.650">
    <property type="match status" value="1"/>
</dbReference>
<dbReference type="Gene3D" id="3.50.50.60">
    <property type="entry name" value="FAD/NAD(P)-binding domain"/>
    <property type="match status" value="2"/>
</dbReference>
<dbReference type="InterPro" id="IPR041654">
    <property type="entry name" value="StyA_sbd"/>
</dbReference>
<evidence type="ECO:0000313" key="3">
    <source>
        <dbReference type="Proteomes" id="UP000247892"/>
    </source>
</evidence>
<evidence type="ECO:0000313" key="2">
    <source>
        <dbReference type="EMBL" id="PXY36059.1"/>
    </source>
</evidence>
<keyword evidence="2" id="KW-0503">Monooxygenase</keyword>
<dbReference type="GO" id="GO:0004497">
    <property type="term" value="F:monooxygenase activity"/>
    <property type="evidence" value="ECO:0007669"/>
    <property type="project" value="UniProtKB-KW"/>
</dbReference>
<proteinExistence type="predicted"/>
<reference evidence="2 3" key="1">
    <citation type="submission" date="2016-07" db="EMBL/GenBank/DDBJ databases">
        <title>Draft genome sequence of Prauserella sp. YIM 121212, isolated from alkaline soil.</title>
        <authorList>
            <person name="Ruckert C."/>
            <person name="Albersmeier A."/>
            <person name="Jiang C.-L."/>
            <person name="Jiang Y."/>
            <person name="Kalinowski J."/>
            <person name="Schneider O."/>
            <person name="Winkler A."/>
            <person name="Zotchev S.B."/>
        </authorList>
    </citation>
    <scope>NUCLEOTIDE SEQUENCE [LARGE SCALE GENOMIC DNA]</scope>
    <source>
        <strain evidence="2 3">YIM 121212</strain>
    </source>
</reference>
<dbReference type="AlphaFoldDB" id="A0A318MB47"/>
<dbReference type="RefSeq" id="WP_168213927.1">
    <property type="nucleotide sequence ID" value="NZ_MASU01000005.1"/>
</dbReference>
<dbReference type="EMBL" id="MASU01000005">
    <property type="protein sequence ID" value="PXY36059.1"/>
    <property type="molecule type" value="Genomic_DNA"/>
</dbReference>
<dbReference type="Proteomes" id="UP000247892">
    <property type="component" value="Unassembled WGS sequence"/>
</dbReference>
<sequence>MATVGIVGAGVAGLHLGLALRAADVDVTLYTEHPLEDLAGARLLNTVAHHHPMLERERALGVHHWPAEEYGYAAHHHYLGGAEPVRFTGHFTNPSCAVDHRLYLPRVAADLADRGAKPVVADIGPRDLARLGAQHDLVVVASGRGPLSGLFARRPEHCPHDAPRRLLCAGLYTGVRAPEPAGVGISVAPGHGELLEIPILSRHGPVTALLLENEPDGDLAGLASLPYDDDPARFHRAVLDALAVHHPATRERVEEREFALTHPLDLLQGGVIPAVREDYLPLGDEKFALALGDAHVVVDPVMGQGANLAAYSAAVVAAEIVTDTVYDEQFCLRVARAREEVLLAGSAWTNLMLDPPPRIPELLRALAADQRRADEFTTNFDHPDRQWRLLATPRRQREFLAGDRAEGDRRTTWSIQRSAAPY</sequence>